<dbReference type="PROSITE" id="PS52004">
    <property type="entry name" value="KS3_2"/>
    <property type="match status" value="1"/>
</dbReference>
<evidence type="ECO:0000313" key="5">
    <source>
        <dbReference type="EMBL" id="QOV90309.1"/>
    </source>
</evidence>
<dbReference type="InterPro" id="IPR014030">
    <property type="entry name" value="Ketoacyl_synth_N"/>
</dbReference>
<dbReference type="Proteomes" id="UP000593765">
    <property type="component" value="Chromosome"/>
</dbReference>
<evidence type="ECO:0000259" key="4">
    <source>
        <dbReference type="PROSITE" id="PS52004"/>
    </source>
</evidence>
<dbReference type="PANTHER" id="PTHR11712:SF347">
    <property type="entry name" value="BETA KETOACYL-ACYL CARRIER PROTEIN SYNTHASE"/>
    <property type="match status" value="1"/>
</dbReference>
<comment type="similarity">
    <text evidence="1 3">Belongs to the thiolase-like superfamily. Beta-ketoacyl-ACP synthases family.</text>
</comment>
<gene>
    <name evidence="5" type="ORF">IPV69_02755</name>
</gene>
<reference evidence="5 6" key="1">
    <citation type="submission" date="2020-10" db="EMBL/GenBank/DDBJ databases">
        <title>Wide distribution of Phycisphaera-like planctomycetes from WD2101 soil group in peatlands and genome analysis of the first cultivated representative.</title>
        <authorList>
            <person name="Dedysh S.N."/>
            <person name="Beletsky A.V."/>
            <person name="Ivanova A."/>
            <person name="Kulichevskaya I.S."/>
            <person name="Suzina N.E."/>
            <person name="Philippov D.A."/>
            <person name="Rakitin A.L."/>
            <person name="Mardanov A.V."/>
            <person name="Ravin N.V."/>
        </authorList>
    </citation>
    <scope>NUCLEOTIDE SEQUENCE [LARGE SCALE GENOMIC DNA]</scope>
    <source>
        <strain evidence="5 6">M1803</strain>
    </source>
</reference>
<dbReference type="Pfam" id="PF02801">
    <property type="entry name" value="Ketoacyl-synt_C"/>
    <property type="match status" value="1"/>
</dbReference>
<evidence type="ECO:0000256" key="1">
    <source>
        <dbReference type="ARBA" id="ARBA00008467"/>
    </source>
</evidence>
<dbReference type="InterPro" id="IPR000794">
    <property type="entry name" value="Beta-ketoacyl_synthase"/>
</dbReference>
<keyword evidence="2 3" id="KW-0808">Transferase</keyword>
<dbReference type="EMBL" id="CP063458">
    <property type="protein sequence ID" value="QOV90309.1"/>
    <property type="molecule type" value="Genomic_DNA"/>
</dbReference>
<keyword evidence="6" id="KW-1185">Reference proteome</keyword>
<dbReference type="AlphaFoldDB" id="A0A7M2WY15"/>
<dbReference type="SMART" id="SM00825">
    <property type="entry name" value="PKS_KS"/>
    <property type="match status" value="1"/>
</dbReference>
<accession>A0A7M2WY15</accession>
<dbReference type="SUPFAM" id="SSF53901">
    <property type="entry name" value="Thiolase-like"/>
    <property type="match status" value="1"/>
</dbReference>
<sequence>MSAAGLIAAREALAAASLTSSYQGAISTDRTALVVGTSRGPVDEWLDFPELSRLHHGFGISTLAARLAEGVGHGNGPRLTFCGACASGLHALIHAAMLIEHGDADRALVVASESSLHPVFLQSFRRLGVLAPKGFRCRPFDVSRNGLLVSEAAAAITLERSEEPGKSAPGDIILDGRAFAGDAAHLTGFDPDGATIRRVLSEAIGGGPVDLIHAHGTGTVTNDAAEASAIDAALSDIAAAGERPSVYSHKGAIGHSLGASGLISVVLNVMMHRRGVVPGNAGLESPLPLARATLSRDAVSRTISRSIACAAGFGGATAAVSLRTR</sequence>
<dbReference type="InterPro" id="IPR014031">
    <property type="entry name" value="Ketoacyl_synth_C"/>
</dbReference>
<name>A0A7M2WY15_9BACT</name>
<dbReference type="InterPro" id="IPR020841">
    <property type="entry name" value="PKS_Beta-ketoAc_synthase_dom"/>
</dbReference>
<dbReference type="PANTHER" id="PTHR11712">
    <property type="entry name" value="POLYKETIDE SYNTHASE-RELATED"/>
    <property type="match status" value="1"/>
</dbReference>
<evidence type="ECO:0000256" key="2">
    <source>
        <dbReference type="ARBA" id="ARBA00022679"/>
    </source>
</evidence>
<proteinExistence type="inferred from homology"/>
<dbReference type="GO" id="GO:0006633">
    <property type="term" value="P:fatty acid biosynthetic process"/>
    <property type="evidence" value="ECO:0007669"/>
    <property type="project" value="TreeGrafter"/>
</dbReference>
<feature type="domain" description="Ketosynthase family 3 (KS3)" evidence="4">
    <location>
        <begin position="1"/>
        <end position="324"/>
    </location>
</feature>
<evidence type="ECO:0000256" key="3">
    <source>
        <dbReference type="RuleBase" id="RU003694"/>
    </source>
</evidence>
<organism evidence="5 6">
    <name type="scientific">Humisphaera borealis</name>
    <dbReference type="NCBI Taxonomy" id="2807512"/>
    <lineage>
        <taxon>Bacteria</taxon>
        <taxon>Pseudomonadati</taxon>
        <taxon>Planctomycetota</taxon>
        <taxon>Phycisphaerae</taxon>
        <taxon>Tepidisphaerales</taxon>
        <taxon>Tepidisphaeraceae</taxon>
        <taxon>Humisphaera</taxon>
    </lineage>
</organism>
<dbReference type="InterPro" id="IPR016039">
    <property type="entry name" value="Thiolase-like"/>
</dbReference>
<dbReference type="GO" id="GO:0004315">
    <property type="term" value="F:3-oxoacyl-[acyl-carrier-protein] synthase activity"/>
    <property type="evidence" value="ECO:0007669"/>
    <property type="project" value="TreeGrafter"/>
</dbReference>
<dbReference type="Gene3D" id="3.40.47.10">
    <property type="match status" value="1"/>
</dbReference>
<dbReference type="KEGG" id="hbs:IPV69_02755"/>
<protein>
    <recommendedName>
        <fullName evidence="4">Ketosynthase family 3 (KS3) domain-containing protein</fullName>
    </recommendedName>
</protein>
<dbReference type="Pfam" id="PF00109">
    <property type="entry name" value="ketoacyl-synt"/>
    <property type="match status" value="1"/>
</dbReference>
<evidence type="ECO:0000313" key="6">
    <source>
        <dbReference type="Proteomes" id="UP000593765"/>
    </source>
</evidence>